<dbReference type="InterPro" id="IPR050099">
    <property type="entry name" value="SIS_GmhA/DiaA_subfam"/>
</dbReference>
<dbReference type="RefSeq" id="WP_198570546.1">
    <property type="nucleotide sequence ID" value="NZ_CP066167.1"/>
</dbReference>
<dbReference type="PANTHER" id="PTHR30390:SF6">
    <property type="entry name" value="DNAA INITIATOR-ASSOCIATING PROTEIN DIAA"/>
    <property type="match status" value="1"/>
</dbReference>
<evidence type="ECO:0000259" key="1">
    <source>
        <dbReference type="PROSITE" id="PS51464"/>
    </source>
</evidence>
<dbReference type="EMBL" id="CP066167">
    <property type="protein sequence ID" value="QQD19061.1"/>
    <property type="molecule type" value="Genomic_DNA"/>
</dbReference>
<evidence type="ECO:0000313" key="2">
    <source>
        <dbReference type="EMBL" id="QQD19061.1"/>
    </source>
</evidence>
<feature type="domain" description="SIS" evidence="1">
    <location>
        <begin position="36"/>
        <end position="194"/>
    </location>
</feature>
<dbReference type="SUPFAM" id="SSF53697">
    <property type="entry name" value="SIS domain"/>
    <property type="match status" value="1"/>
</dbReference>
<dbReference type="Pfam" id="PF13580">
    <property type="entry name" value="SIS_2"/>
    <property type="match status" value="1"/>
</dbReference>
<dbReference type="PROSITE" id="PS51464">
    <property type="entry name" value="SIS"/>
    <property type="match status" value="1"/>
</dbReference>
<dbReference type="PANTHER" id="PTHR30390">
    <property type="entry name" value="SEDOHEPTULOSE 7-PHOSPHATE ISOMERASE / DNAA INITIATOR-ASSOCIATING FACTOR FOR REPLICATION INITIATION"/>
    <property type="match status" value="1"/>
</dbReference>
<dbReference type="InterPro" id="IPR046348">
    <property type="entry name" value="SIS_dom_sf"/>
</dbReference>
<name>A0A7T4R255_9GAMM</name>
<dbReference type="AlphaFoldDB" id="A0A7T4R255"/>
<dbReference type="InterPro" id="IPR035461">
    <property type="entry name" value="GmhA/DiaA"/>
</dbReference>
<dbReference type="Gene3D" id="3.40.50.10490">
    <property type="entry name" value="Glucose-6-phosphate isomerase like protein, domain 1"/>
    <property type="match status" value="1"/>
</dbReference>
<keyword evidence="3" id="KW-1185">Reference proteome</keyword>
<gene>
    <name evidence="2" type="ORF">I6N98_04170</name>
</gene>
<proteinExistence type="predicted"/>
<dbReference type="CDD" id="cd05006">
    <property type="entry name" value="SIS_GmhA"/>
    <property type="match status" value="1"/>
</dbReference>
<sequence length="195" mass="20909">MDHTDQVIDLFHRHIESCMYTMEALAEGIAEASHHLVDCMLHDHKVMCCGEGSSGLIAQHLATNLLNSFAQERPSLPAIALNADTATATAIAAQFSYNDIFANQIRALGQAGDCLVLCYQGSGTANSLRCIQAAHERGMRVVSLSNFGGGDASALLSPDDVELIVPVEERARVTEMQLVAVHALCELIDAQLFGT</sequence>
<evidence type="ECO:0000313" key="3">
    <source>
        <dbReference type="Proteomes" id="UP000596063"/>
    </source>
</evidence>
<protein>
    <submittedName>
        <fullName evidence="2">SIS domain-containing protein</fullName>
    </submittedName>
</protein>
<accession>A0A7T4R255</accession>
<dbReference type="KEGG" id="snan:I6N98_04170"/>
<dbReference type="GO" id="GO:0097367">
    <property type="term" value="F:carbohydrate derivative binding"/>
    <property type="evidence" value="ECO:0007669"/>
    <property type="project" value="InterPro"/>
</dbReference>
<organism evidence="2 3">
    <name type="scientific">Spongiibacter nanhainus</name>
    <dbReference type="NCBI Taxonomy" id="2794344"/>
    <lineage>
        <taxon>Bacteria</taxon>
        <taxon>Pseudomonadati</taxon>
        <taxon>Pseudomonadota</taxon>
        <taxon>Gammaproteobacteria</taxon>
        <taxon>Cellvibrionales</taxon>
        <taxon>Spongiibacteraceae</taxon>
        <taxon>Spongiibacter</taxon>
    </lineage>
</organism>
<dbReference type="InterPro" id="IPR001347">
    <property type="entry name" value="SIS_dom"/>
</dbReference>
<dbReference type="Proteomes" id="UP000596063">
    <property type="component" value="Chromosome"/>
</dbReference>
<dbReference type="GO" id="GO:1901135">
    <property type="term" value="P:carbohydrate derivative metabolic process"/>
    <property type="evidence" value="ECO:0007669"/>
    <property type="project" value="InterPro"/>
</dbReference>
<reference evidence="2 3" key="1">
    <citation type="submission" date="2020-12" db="EMBL/GenBank/DDBJ databases">
        <authorList>
            <person name="Shan Y."/>
        </authorList>
    </citation>
    <scope>NUCLEOTIDE SEQUENCE [LARGE SCALE GENOMIC DNA]</scope>
    <source>
        <strain evidence="3">csc3.9</strain>
    </source>
</reference>